<gene>
    <name evidence="1" type="ORF">SAMN02982985_02892</name>
</gene>
<evidence type="ECO:0000313" key="1">
    <source>
        <dbReference type="EMBL" id="SFM13755.1"/>
    </source>
</evidence>
<protein>
    <submittedName>
        <fullName evidence="1">Phage tail assembly chaperone protein, E, or 41 or 14</fullName>
    </submittedName>
</protein>
<accession>A0A1I4NEE0</accession>
<organism evidence="1 2">
    <name type="scientific">Rugamonas rubra</name>
    <dbReference type="NCBI Taxonomy" id="758825"/>
    <lineage>
        <taxon>Bacteria</taxon>
        <taxon>Pseudomonadati</taxon>
        <taxon>Pseudomonadota</taxon>
        <taxon>Betaproteobacteria</taxon>
        <taxon>Burkholderiales</taxon>
        <taxon>Oxalobacteraceae</taxon>
        <taxon>Telluria group</taxon>
        <taxon>Rugamonas</taxon>
    </lineage>
</organism>
<keyword evidence="2" id="KW-1185">Reference proteome</keyword>
<dbReference type="Proteomes" id="UP000199470">
    <property type="component" value="Unassembled WGS sequence"/>
</dbReference>
<name>A0A1I4NEE0_9BURK</name>
<dbReference type="EMBL" id="FOTW01000013">
    <property type="protein sequence ID" value="SFM13755.1"/>
    <property type="molecule type" value="Genomic_DNA"/>
</dbReference>
<reference evidence="1 2" key="1">
    <citation type="submission" date="2016-10" db="EMBL/GenBank/DDBJ databases">
        <authorList>
            <person name="de Groot N.N."/>
        </authorList>
    </citation>
    <scope>NUCLEOTIDE SEQUENCE [LARGE SCALE GENOMIC DNA]</scope>
    <source>
        <strain evidence="1 2">ATCC 43154</strain>
    </source>
</reference>
<evidence type="ECO:0000313" key="2">
    <source>
        <dbReference type="Proteomes" id="UP000199470"/>
    </source>
</evidence>
<dbReference type="InterPro" id="IPR019289">
    <property type="entry name" value="Phage_tail_E/E"/>
</dbReference>
<dbReference type="AlphaFoldDB" id="A0A1I4NEE0"/>
<dbReference type="Pfam" id="PF10109">
    <property type="entry name" value="Phage_TAC_7"/>
    <property type="match status" value="1"/>
</dbReference>
<proteinExistence type="predicted"/>
<dbReference type="RefSeq" id="WP_093388395.1">
    <property type="nucleotide sequence ID" value="NZ_FOTW01000013.1"/>
</dbReference>
<dbReference type="STRING" id="758825.SAMN02982985_02892"/>
<sequence>MEHTNNPSWLRQGVDIVTVTLSRPESFNGVKTNQLQLRAPTVRDMRGAQKLHPSDVEERELALFASLAQVAPADLEQLKLSDYNRVQDGYFRLLSDPAAEPGAAADLGAAAGA</sequence>
<dbReference type="OrthoDB" id="8549651at2"/>